<evidence type="ECO:0000313" key="2">
    <source>
        <dbReference type="EMBL" id="TNN67067.1"/>
    </source>
</evidence>
<feature type="region of interest" description="Disordered" evidence="1">
    <location>
        <begin position="1"/>
        <end position="81"/>
    </location>
</feature>
<protein>
    <submittedName>
        <fullName evidence="2">Uncharacterized protein</fullName>
    </submittedName>
</protein>
<reference evidence="2 3" key="1">
    <citation type="submission" date="2019-03" db="EMBL/GenBank/DDBJ databases">
        <title>First draft genome of Liparis tanakae, snailfish: a comprehensive survey of snailfish specific genes.</title>
        <authorList>
            <person name="Kim W."/>
            <person name="Song I."/>
            <person name="Jeong J.-H."/>
            <person name="Kim D."/>
            <person name="Kim S."/>
            <person name="Ryu S."/>
            <person name="Song J.Y."/>
            <person name="Lee S.K."/>
        </authorList>
    </citation>
    <scope>NUCLEOTIDE SEQUENCE [LARGE SCALE GENOMIC DNA]</scope>
    <source>
        <tissue evidence="2">Muscle</tissue>
    </source>
</reference>
<evidence type="ECO:0000256" key="1">
    <source>
        <dbReference type="SAM" id="MobiDB-lite"/>
    </source>
</evidence>
<comment type="caution">
    <text evidence="2">The sequence shown here is derived from an EMBL/GenBank/DDBJ whole genome shotgun (WGS) entry which is preliminary data.</text>
</comment>
<name>A0A4Z2HMU1_9TELE</name>
<evidence type="ECO:0000313" key="3">
    <source>
        <dbReference type="Proteomes" id="UP000314294"/>
    </source>
</evidence>
<gene>
    <name evidence="2" type="ORF">EYF80_022713</name>
</gene>
<feature type="compositionally biased region" description="Low complexity" evidence="1">
    <location>
        <begin position="12"/>
        <end position="46"/>
    </location>
</feature>
<dbReference type="EMBL" id="SRLO01000210">
    <property type="protein sequence ID" value="TNN67067.1"/>
    <property type="molecule type" value="Genomic_DNA"/>
</dbReference>
<feature type="compositionally biased region" description="Basic and acidic residues" evidence="1">
    <location>
        <begin position="62"/>
        <end position="76"/>
    </location>
</feature>
<keyword evidence="3" id="KW-1185">Reference proteome</keyword>
<organism evidence="2 3">
    <name type="scientific">Liparis tanakae</name>
    <name type="common">Tanaka's snailfish</name>
    <dbReference type="NCBI Taxonomy" id="230148"/>
    <lineage>
        <taxon>Eukaryota</taxon>
        <taxon>Metazoa</taxon>
        <taxon>Chordata</taxon>
        <taxon>Craniata</taxon>
        <taxon>Vertebrata</taxon>
        <taxon>Euteleostomi</taxon>
        <taxon>Actinopterygii</taxon>
        <taxon>Neopterygii</taxon>
        <taxon>Teleostei</taxon>
        <taxon>Neoteleostei</taxon>
        <taxon>Acanthomorphata</taxon>
        <taxon>Eupercaria</taxon>
        <taxon>Perciformes</taxon>
        <taxon>Cottioidei</taxon>
        <taxon>Cottales</taxon>
        <taxon>Liparidae</taxon>
        <taxon>Liparis</taxon>
    </lineage>
</organism>
<accession>A0A4Z2HMU1</accession>
<sequence length="152" mass="16068">MVGRDREGAESGGAASTGPLRSASTTGASVAATSASVGQTSVQPLPLAEPLPSSPATTNTSRTEHVTKQPDGHDLLADESVGSGDVHDHLRVIHLVGQAILLNLREKTAKATYKDLLAKPGQWQLVGFSTDMRELHFDHRFSDAPAYSQIRS</sequence>
<proteinExistence type="predicted"/>
<dbReference type="Proteomes" id="UP000314294">
    <property type="component" value="Unassembled WGS sequence"/>
</dbReference>
<dbReference type="AlphaFoldDB" id="A0A4Z2HMU1"/>